<comment type="similarity">
    <text evidence="2">Belongs to the oxygen-dependent FAD-linked oxidoreductase family.</text>
</comment>
<keyword evidence="4" id="KW-0732">Signal</keyword>
<evidence type="ECO:0000256" key="5">
    <source>
        <dbReference type="ARBA" id="ARBA00022827"/>
    </source>
</evidence>
<dbReference type="GO" id="GO:0016491">
    <property type="term" value="F:oxidoreductase activity"/>
    <property type="evidence" value="ECO:0007669"/>
    <property type="project" value="InterPro"/>
</dbReference>
<organism evidence="8 9">
    <name type="scientific">Mucuna pruriens</name>
    <name type="common">Velvet bean</name>
    <name type="synonym">Dolichos pruriens</name>
    <dbReference type="NCBI Taxonomy" id="157652"/>
    <lineage>
        <taxon>Eukaryota</taxon>
        <taxon>Viridiplantae</taxon>
        <taxon>Streptophyta</taxon>
        <taxon>Embryophyta</taxon>
        <taxon>Tracheophyta</taxon>
        <taxon>Spermatophyta</taxon>
        <taxon>Magnoliopsida</taxon>
        <taxon>eudicotyledons</taxon>
        <taxon>Gunneridae</taxon>
        <taxon>Pentapetalae</taxon>
        <taxon>rosids</taxon>
        <taxon>fabids</taxon>
        <taxon>Fabales</taxon>
        <taxon>Fabaceae</taxon>
        <taxon>Papilionoideae</taxon>
        <taxon>50 kb inversion clade</taxon>
        <taxon>NPAAA clade</taxon>
        <taxon>indigoferoid/millettioid clade</taxon>
        <taxon>Phaseoleae</taxon>
        <taxon>Mucuna</taxon>
    </lineage>
</organism>
<dbReference type="InterPro" id="IPR006094">
    <property type="entry name" value="Oxid_FAD_bind_N"/>
</dbReference>
<dbReference type="Pfam" id="PF01565">
    <property type="entry name" value="FAD_binding_4"/>
    <property type="match status" value="1"/>
</dbReference>
<dbReference type="SMART" id="SM00382">
    <property type="entry name" value="AAA"/>
    <property type="match status" value="1"/>
</dbReference>
<evidence type="ECO:0000256" key="4">
    <source>
        <dbReference type="ARBA" id="ARBA00022729"/>
    </source>
</evidence>
<protein>
    <submittedName>
        <fullName evidence="8">Reticuline oxidase</fullName>
    </submittedName>
</protein>
<dbReference type="STRING" id="157652.A0A371ESN3"/>
<dbReference type="AlphaFoldDB" id="A0A371ESN3"/>
<dbReference type="OrthoDB" id="407275at2759"/>
<keyword evidence="9" id="KW-1185">Reference proteome</keyword>
<dbReference type="SUPFAM" id="SSF56176">
    <property type="entry name" value="FAD-binding/transporter-associated domain-like"/>
    <property type="match status" value="1"/>
</dbReference>
<evidence type="ECO:0000259" key="7">
    <source>
        <dbReference type="PROSITE" id="PS51387"/>
    </source>
</evidence>
<accession>A0A371ESN3</accession>
<evidence type="ECO:0000256" key="1">
    <source>
        <dbReference type="ARBA" id="ARBA00001974"/>
    </source>
</evidence>
<dbReference type="Pfam" id="PF19568">
    <property type="entry name" value="Spore_III_AA"/>
    <property type="match status" value="1"/>
</dbReference>
<dbReference type="InterPro" id="IPR016167">
    <property type="entry name" value="FAD-bd_PCMH_sub1"/>
</dbReference>
<keyword evidence="3" id="KW-0285">Flavoprotein</keyword>
<dbReference type="InterPro" id="IPR003593">
    <property type="entry name" value="AAA+_ATPase"/>
</dbReference>
<dbReference type="EMBL" id="QJKJ01012283">
    <property type="protein sequence ID" value="RDX69052.1"/>
    <property type="molecule type" value="Genomic_DNA"/>
</dbReference>
<comment type="caution">
    <text evidence="8">The sequence shown here is derived from an EMBL/GenBank/DDBJ whole genome shotgun (WGS) entry which is preliminary data.</text>
</comment>
<dbReference type="InterPro" id="IPR045735">
    <property type="entry name" value="Spore_III_AA_AAA+_ATPase"/>
</dbReference>
<evidence type="ECO:0000313" key="8">
    <source>
        <dbReference type="EMBL" id="RDX69052.1"/>
    </source>
</evidence>
<dbReference type="Gene3D" id="3.40.462.20">
    <property type="match status" value="1"/>
</dbReference>
<proteinExistence type="inferred from homology"/>
<dbReference type="PROSITE" id="PS51387">
    <property type="entry name" value="FAD_PCMH"/>
    <property type="match status" value="1"/>
</dbReference>
<dbReference type="Pfam" id="PF08031">
    <property type="entry name" value="BBE"/>
    <property type="match status" value="1"/>
</dbReference>
<keyword evidence="5" id="KW-0274">FAD</keyword>
<reference evidence="8" key="1">
    <citation type="submission" date="2018-05" db="EMBL/GenBank/DDBJ databases">
        <title>Draft genome of Mucuna pruriens seed.</title>
        <authorList>
            <person name="Nnadi N.E."/>
            <person name="Vos R."/>
            <person name="Hasami M.H."/>
            <person name="Devisetty U.K."/>
            <person name="Aguiy J.C."/>
        </authorList>
    </citation>
    <scope>NUCLEOTIDE SEQUENCE [LARGE SCALE GENOMIC DNA]</scope>
    <source>
        <strain evidence="8">JCA_2017</strain>
    </source>
</reference>
<dbReference type="InterPro" id="IPR036318">
    <property type="entry name" value="FAD-bd_PCMH-like_sf"/>
</dbReference>
<dbReference type="Gene3D" id="3.40.50.300">
    <property type="entry name" value="P-loop containing nucleotide triphosphate hydrolases"/>
    <property type="match status" value="1"/>
</dbReference>
<dbReference type="GO" id="GO:0071949">
    <property type="term" value="F:FAD binding"/>
    <property type="evidence" value="ECO:0007669"/>
    <property type="project" value="InterPro"/>
</dbReference>
<keyword evidence="6" id="KW-0325">Glycoprotein</keyword>
<evidence type="ECO:0000256" key="2">
    <source>
        <dbReference type="ARBA" id="ARBA00005466"/>
    </source>
</evidence>
<gene>
    <name evidence="8" type="primary">BBE1</name>
    <name evidence="8" type="ORF">CR513_51883</name>
</gene>
<evidence type="ECO:0000313" key="9">
    <source>
        <dbReference type="Proteomes" id="UP000257109"/>
    </source>
</evidence>
<dbReference type="SUPFAM" id="SSF52540">
    <property type="entry name" value="P-loop containing nucleoside triphosphate hydrolases"/>
    <property type="match status" value="1"/>
</dbReference>
<feature type="non-terminal residue" evidence="8">
    <location>
        <position position="1"/>
    </location>
</feature>
<dbReference type="Proteomes" id="UP000257109">
    <property type="component" value="Unassembled WGS sequence"/>
</dbReference>
<sequence>MAVASCWCSVAVAWNLKAATPLSLKLKCEAFSEASFCSLVHNDEDDMQPLLQILPSDLHHNLLNQPNRPQLLEVVLDLGRFPEARYLGKRGGQYLRNTEVTVKELEFAQQAVGEFGKDNRAGIEGTLHRISAIRSRNGDIVGLTCRVGRAITGQIDMVYDLLQYGKSILFVGRPGVGKTTVMREIARVLSDELHKRVVIVDTSNEIGGDGNIPHAAIGGARRMQVPEPSMQHRVMIEAVENHMPEVIIVDEIGTEAEAHACRSIAERGIMLVGTAHGQKLENIIKNPTLSDLIGGVETVTLGDAEARARNCQKTILERKAPPTFDFLIEMRDRHYWLTHQTDKSVDMLLRGKSPQVEHSKPEAMFYFSKRLCLLCFLLLSFDVSLCSCASLKDLASCLDNHNIKNFTTFPYKKHDHSSAYNYFKILNFSIQNLRFAEPAIPKPIAIVLPESLEQLQKSVACCREGSVQIRVRCGGHSYEGTSYVADDDTPFVIIDMMNLNHVWVDMETETAWVEGGATLGETYYAISQASNEHGFSGGSCPTVGVGGHIGGGGFGFLSRKYGLAADNVVDALLVDADGNLFDRETMGEDVFWAIRGGGGGLWGIIYAWKIQVLKVPQIVTTFTVSRTGTRSHVAKLVNKWQYVAPNLEDGFYLSCFVGAGLPQAKTTGLSTKFNGFYLGSRASAISILNQAFPELAIAEEECIEMSWIQSVVFFSGLSDGASVSDLKNRYLQEKEYFKAKSDYVKKHVPLVGIDTALDILEKEPKGYVILDPYGGKMHNISSDSIAFPHRRGNLFTIQYLIYWKEADNDKSSDYVDWIRGFYAAMTPFASWGPRAAYINYMDFDLGVMKRISNGANVKDAVESARTWGEKYFLSNYDRLVRAKTLIDPNNVFTNEQGIPPISLVSPNVKAQSK</sequence>
<comment type="cofactor">
    <cofactor evidence="1">
        <name>FAD</name>
        <dbReference type="ChEBI" id="CHEBI:57692"/>
    </cofactor>
</comment>
<dbReference type="InterPro" id="IPR016169">
    <property type="entry name" value="FAD-bd_PCMH_sub2"/>
</dbReference>
<evidence type="ECO:0000256" key="3">
    <source>
        <dbReference type="ARBA" id="ARBA00022630"/>
    </source>
</evidence>
<dbReference type="Gene3D" id="3.30.43.10">
    <property type="entry name" value="Uridine Diphospho-n-acetylenolpyruvylglucosamine Reductase, domain 2"/>
    <property type="match status" value="1"/>
</dbReference>
<feature type="domain" description="FAD-binding PCMH-type" evidence="7">
    <location>
        <begin position="439"/>
        <end position="615"/>
    </location>
</feature>
<evidence type="ECO:0000256" key="6">
    <source>
        <dbReference type="ARBA" id="ARBA00023180"/>
    </source>
</evidence>
<dbReference type="PANTHER" id="PTHR32448">
    <property type="entry name" value="OS08G0158400 PROTEIN"/>
    <property type="match status" value="1"/>
</dbReference>
<dbReference type="InterPro" id="IPR027417">
    <property type="entry name" value="P-loop_NTPase"/>
</dbReference>
<dbReference type="Gene3D" id="3.30.465.10">
    <property type="match status" value="1"/>
</dbReference>
<name>A0A371ESN3_MUCPR</name>
<dbReference type="CDD" id="cd00009">
    <property type="entry name" value="AAA"/>
    <property type="match status" value="1"/>
</dbReference>
<dbReference type="InterPro" id="IPR012951">
    <property type="entry name" value="BBE"/>
</dbReference>
<dbReference type="InterPro" id="IPR016166">
    <property type="entry name" value="FAD-bd_PCMH"/>
</dbReference>